<evidence type="ECO:0000313" key="7">
    <source>
        <dbReference type="EMBL" id="CAF1242901.1"/>
    </source>
</evidence>
<dbReference type="GO" id="GO:0005737">
    <property type="term" value="C:cytoplasm"/>
    <property type="evidence" value="ECO:0007669"/>
    <property type="project" value="UniProtKB-SubCell"/>
</dbReference>
<dbReference type="SMART" id="SM00753">
    <property type="entry name" value="PAM"/>
    <property type="match status" value="1"/>
</dbReference>
<dbReference type="InterPro" id="IPR036390">
    <property type="entry name" value="WH_DNA-bd_sf"/>
</dbReference>
<dbReference type="FunFam" id="1.25.40.570:FF:000006">
    <property type="entry name" value="COP9 signalosome complex subunit 2"/>
    <property type="match status" value="1"/>
</dbReference>
<dbReference type="GO" id="GO:0005634">
    <property type="term" value="C:nucleus"/>
    <property type="evidence" value="ECO:0007669"/>
    <property type="project" value="UniProtKB-SubCell"/>
</dbReference>
<name>A0A814ZIQ8_9BILA</name>
<feature type="region of interest" description="Disordered" evidence="5">
    <location>
        <begin position="1"/>
        <end position="28"/>
    </location>
</feature>
<dbReference type="EMBL" id="CAJNOG010000440">
    <property type="protein sequence ID" value="CAF1242901.1"/>
    <property type="molecule type" value="Genomic_DNA"/>
</dbReference>
<evidence type="ECO:0000313" key="8">
    <source>
        <dbReference type="EMBL" id="CAF3913996.1"/>
    </source>
</evidence>
<protein>
    <recommendedName>
        <fullName evidence="6">PCI domain-containing protein</fullName>
    </recommendedName>
</protein>
<dbReference type="SMART" id="SM00088">
    <property type="entry name" value="PINT"/>
    <property type="match status" value="1"/>
</dbReference>
<proteinExistence type="predicted"/>
<dbReference type="EMBL" id="CAJOAZ010002284">
    <property type="protein sequence ID" value="CAF3913996.1"/>
    <property type="molecule type" value="Genomic_DNA"/>
</dbReference>
<feature type="compositionally biased region" description="Acidic residues" evidence="5">
    <location>
        <begin position="1"/>
        <end position="27"/>
    </location>
</feature>
<comment type="subcellular location">
    <subcellularLocation>
        <location evidence="2">Cytoplasm</location>
    </subcellularLocation>
    <subcellularLocation>
        <location evidence="1">Nucleus</location>
    </subcellularLocation>
</comment>
<organism evidence="7 9">
    <name type="scientific">Adineta steineri</name>
    <dbReference type="NCBI Taxonomy" id="433720"/>
    <lineage>
        <taxon>Eukaryota</taxon>
        <taxon>Metazoa</taxon>
        <taxon>Spiralia</taxon>
        <taxon>Gnathifera</taxon>
        <taxon>Rotifera</taxon>
        <taxon>Eurotatoria</taxon>
        <taxon>Bdelloidea</taxon>
        <taxon>Adinetida</taxon>
        <taxon>Adinetidae</taxon>
        <taxon>Adineta</taxon>
    </lineage>
</organism>
<evidence type="ECO:0000256" key="5">
    <source>
        <dbReference type="SAM" id="MobiDB-lite"/>
    </source>
</evidence>
<dbReference type="SUPFAM" id="SSF46785">
    <property type="entry name" value="Winged helix' DNA-binding domain"/>
    <property type="match status" value="1"/>
</dbReference>
<feature type="domain" description="PCI" evidence="6">
    <location>
        <begin position="245"/>
        <end position="414"/>
    </location>
</feature>
<accession>A0A814ZIQ8</accession>
<dbReference type="InterPro" id="IPR050871">
    <property type="entry name" value="26S_Proteasome/COP9_Components"/>
</dbReference>
<evidence type="ECO:0000256" key="2">
    <source>
        <dbReference type="ARBA" id="ARBA00004496"/>
    </source>
</evidence>
<gene>
    <name evidence="7" type="ORF">JYZ213_LOCUS29175</name>
    <name evidence="8" type="ORF">OXD698_LOCUS24643</name>
</gene>
<dbReference type="InterPro" id="IPR000717">
    <property type="entry name" value="PCI_dom"/>
</dbReference>
<dbReference type="PROSITE" id="PS50250">
    <property type="entry name" value="PCI"/>
    <property type="match status" value="1"/>
</dbReference>
<dbReference type="Proteomes" id="UP000663845">
    <property type="component" value="Unassembled WGS sequence"/>
</dbReference>
<dbReference type="Gene3D" id="1.25.40.570">
    <property type="match status" value="1"/>
</dbReference>
<evidence type="ECO:0000259" key="6">
    <source>
        <dbReference type="PROSITE" id="PS50250"/>
    </source>
</evidence>
<evidence type="ECO:0000256" key="3">
    <source>
        <dbReference type="ARBA" id="ARBA00022490"/>
    </source>
</evidence>
<dbReference type="PANTHER" id="PTHR10678">
    <property type="entry name" value="26S PROTEASOME NON-ATPASE REGULATORY SUBUNIT 11/COP9 SIGNALOSOME COMPLEX SUBUNIT 2"/>
    <property type="match status" value="1"/>
</dbReference>
<comment type="caution">
    <text evidence="7">The sequence shown here is derived from an EMBL/GenBank/DDBJ whole genome shotgun (WGS) entry which is preliminary data.</text>
</comment>
<dbReference type="Pfam" id="PF01399">
    <property type="entry name" value="PCI"/>
    <property type="match status" value="1"/>
</dbReference>
<keyword evidence="3" id="KW-0963">Cytoplasm</keyword>
<dbReference type="Proteomes" id="UP000663844">
    <property type="component" value="Unassembled WGS sequence"/>
</dbReference>
<evidence type="ECO:0000313" key="9">
    <source>
        <dbReference type="Proteomes" id="UP000663845"/>
    </source>
</evidence>
<evidence type="ECO:0000256" key="1">
    <source>
        <dbReference type="ARBA" id="ARBA00004123"/>
    </source>
</evidence>
<reference evidence="7" key="1">
    <citation type="submission" date="2021-02" db="EMBL/GenBank/DDBJ databases">
        <authorList>
            <person name="Nowell W R."/>
        </authorList>
    </citation>
    <scope>NUCLEOTIDE SEQUENCE</scope>
</reference>
<sequence>MSDDDGVDNDDFNDDYDNEEEEPDNDIENQYYFSEALMEDDPDSALDSFKNVLTLEKESGTKSDWGFKTLEQLVKIYLKKEDYERMSTYYKELLTYIKSAVTRNESEKTINSIIDQVLTTEKLDLIENFYDITLNALKEAKNNRLWFKVYLKLGKIYEEKQDYVKLQKIIKELYNSCETPEGIDNQNRGTQLLEIYALEIQMHTSQKNNKRLKQLYEASLHIKSAIPHPLIMGVIRECGGKMHLREQEYDKAHTDFFEAFKNYDEPGSPRRITCLKYLVLANMLMRSTINPFDSPEAKPYKDNPDIQAMTNLINAYQNNNIKEFEVILQKNRQSILDDQFVRELIDILRRSIRTSVLIRLIKPYTKIHMKFIATELNISIDDVENLLITCILDQTIQGKIDQINNILEIDQQENIQGIHRYQAITKIATNLQTIQHTIIQRIS</sequence>
<dbReference type="AlphaFoldDB" id="A0A814ZIQ8"/>
<evidence type="ECO:0000256" key="4">
    <source>
        <dbReference type="ARBA" id="ARBA00023242"/>
    </source>
</evidence>
<keyword evidence="4" id="KW-0539">Nucleus</keyword>